<evidence type="ECO:0000256" key="1">
    <source>
        <dbReference type="SAM" id="MobiDB-lite"/>
    </source>
</evidence>
<dbReference type="OrthoDB" id="5599753at2759"/>
<comment type="caution">
    <text evidence="2">The sequence shown here is derived from an EMBL/GenBank/DDBJ whole genome shotgun (WGS) entry which is preliminary data.</text>
</comment>
<name>A0A0G2J7N2_9EURO</name>
<organism evidence="2 3">
    <name type="scientific">[Emmonsia] crescens</name>
    <dbReference type="NCBI Taxonomy" id="73230"/>
    <lineage>
        <taxon>Eukaryota</taxon>
        <taxon>Fungi</taxon>
        <taxon>Dikarya</taxon>
        <taxon>Ascomycota</taxon>
        <taxon>Pezizomycotina</taxon>
        <taxon>Eurotiomycetes</taxon>
        <taxon>Eurotiomycetidae</taxon>
        <taxon>Onygenales</taxon>
        <taxon>Ajellomycetaceae</taxon>
        <taxon>Emergomyces</taxon>
    </lineage>
</organism>
<reference evidence="3" key="1">
    <citation type="journal article" date="2015" name="PLoS Genet.">
        <title>The dynamic genome and transcriptome of the human fungal pathogen Blastomyces and close relative Emmonsia.</title>
        <authorList>
            <person name="Munoz J.F."/>
            <person name="Gauthier G.M."/>
            <person name="Desjardins C.A."/>
            <person name="Gallo J.E."/>
            <person name="Holder J."/>
            <person name="Sullivan T.D."/>
            <person name="Marty A.J."/>
            <person name="Carmen J.C."/>
            <person name="Chen Z."/>
            <person name="Ding L."/>
            <person name="Gujja S."/>
            <person name="Magrini V."/>
            <person name="Misas E."/>
            <person name="Mitreva M."/>
            <person name="Priest M."/>
            <person name="Saif S."/>
            <person name="Whiston E.A."/>
            <person name="Young S."/>
            <person name="Zeng Q."/>
            <person name="Goldman W.E."/>
            <person name="Mardis E.R."/>
            <person name="Taylor J.W."/>
            <person name="McEwen J.G."/>
            <person name="Clay O.K."/>
            <person name="Klein B.S."/>
            <person name="Cuomo C.A."/>
        </authorList>
    </citation>
    <scope>NUCLEOTIDE SEQUENCE [LARGE SCALE GENOMIC DNA]</scope>
    <source>
        <strain evidence="3">UAMH 3008</strain>
    </source>
</reference>
<evidence type="ECO:0000313" key="3">
    <source>
        <dbReference type="Proteomes" id="UP000034164"/>
    </source>
</evidence>
<feature type="region of interest" description="Disordered" evidence="1">
    <location>
        <begin position="58"/>
        <end position="90"/>
    </location>
</feature>
<dbReference type="VEuPathDB" id="FungiDB:EMCG_05771"/>
<evidence type="ECO:0000313" key="2">
    <source>
        <dbReference type="EMBL" id="KKZ68614.1"/>
    </source>
</evidence>
<dbReference type="EMBL" id="LCZI01000090">
    <property type="protein sequence ID" value="KKZ68614.1"/>
    <property type="molecule type" value="Genomic_DNA"/>
</dbReference>
<dbReference type="Proteomes" id="UP000034164">
    <property type="component" value="Unassembled WGS sequence"/>
</dbReference>
<gene>
    <name evidence="2" type="ORF">EMCG_05771</name>
</gene>
<proteinExistence type="predicted"/>
<protein>
    <submittedName>
        <fullName evidence="2">Uncharacterized protein</fullName>
    </submittedName>
</protein>
<accession>A0A0G2J7N2</accession>
<sequence length="295" mass="32672">MLPILNRLSIPFPSTMRLPAPSTRTSALLLLGILPFAAPTAYILYLRLTTVRHIISSTGRYHPPTTDKSKSKPSSSTPAPPPPLPLTIPTHLSTSTSHTIMYERVTSHPTPLTSLNDAFSNPDTIPTLLLTTYLRTTMKAFSGTPQAYMIRSALNGHAARTTFDNDHIDALEFVPGDRVNGVYVVTYRGRGLAGWGERVELRLEAPVGYTGAGREVEGMIVVGVEEVGDEREEEEKGEREREWEQEARSILLVNETWLWREEGGRPVMLENVVGRWLHGLLAGWLVVKGLRAVTI</sequence>
<dbReference type="AlphaFoldDB" id="A0A0G2J7N2"/>